<protein>
    <submittedName>
        <fullName evidence="2">Uncharacterized protein</fullName>
    </submittedName>
</protein>
<accession>A0A822YT20</accession>
<feature type="compositionally biased region" description="Basic residues" evidence="1">
    <location>
        <begin position="95"/>
        <end position="109"/>
    </location>
</feature>
<gene>
    <name evidence="2" type="ORF">HUJ06_006432</name>
</gene>
<keyword evidence="3" id="KW-1185">Reference proteome</keyword>
<reference evidence="2 3" key="1">
    <citation type="journal article" date="2020" name="Mol. Biol. Evol.">
        <title>Distinct Expression and Methylation Patterns for Genes with Different Fates following a Single Whole-Genome Duplication in Flowering Plants.</title>
        <authorList>
            <person name="Shi T."/>
            <person name="Rahmani R.S."/>
            <person name="Gugger P.F."/>
            <person name="Wang M."/>
            <person name="Li H."/>
            <person name="Zhang Y."/>
            <person name="Li Z."/>
            <person name="Wang Q."/>
            <person name="Van de Peer Y."/>
            <person name="Marchal K."/>
            <person name="Chen J."/>
        </authorList>
    </citation>
    <scope>NUCLEOTIDE SEQUENCE [LARGE SCALE GENOMIC DNA]</scope>
    <source>
        <tissue evidence="2">Leaf</tissue>
    </source>
</reference>
<feature type="region of interest" description="Disordered" evidence="1">
    <location>
        <begin position="87"/>
        <end position="139"/>
    </location>
</feature>
<comment type="caution">
    <text evidence="2">The sequence shown here is derived from an EMBL/GenBank/DDBJ whole genome shotgun (WGS) entry which is preliminary data.</text>
</comment>
<name>A0A822YT20_NELNU</name>
<feature type="region of interest" description="Disordered" evidence="1">
    <location>
        <begin position="1"/>
        <end position="29"/>
    </location>
</feature>
<feature type="compositionally biased region" description="Basic residues" evidence="1">
    <location>
        <begin position="117"/>
        <end position="134"/>
    </location>
</feature>
<dbReference type="AlphaFoldDB" id="A0A822YT20"/>
<evidence type="ECO:0000256" key="1">
    <source>
        <dbReference type="SAM" id="MobiDB-lite"/>
    </source>
</evidence>
<evidence type="ECO:0000313" key="3">
    <source>
        <dbReference type="Proteomes" id="UP000607653"/>
    </source>
</evidence>
<proteinExistence type="predicted"/>
<dbReference type="Proteomes" id="UP000607653">
    <property type="component" value="Unassembled WGS sequence"/>
</dbReference>
<dbReference type="EMBL" id="DUZY01000004">
    <property type="protein sequence ID" value="DAD35792.1"/>
    <property type="molecule type" value="Genomic_DNA"/>
</dbReference>
<sequence>MQRARLDSSSAGPKEMEDSMPSPTPRSREIAMLDSPTTARITEKIAQLQALTKLSLRILSLSRVLIPIRARFHPRNQLQLLQVELKPMAAGNSSSKRKSSSSHKKKHVKPSSEVQMRRNRKRHKAKKLRRHYMKERKDSIRRREDFALPGIPEVRSFSNETEAEFVRSFSNGTEGRV</sequence>
<organism evidence="2 3">
    <name type="scientific">Nelumbo nucifera</name>
    <name type="common">Sacred lotus</name>
    <dbReference type="NCBI Taxonomy" id="4432"/>
    <lineage>
        <taxon>Eukaryota</taxon>
        <taxon>Viridiplantae</taxon>
        <taxon>Streptophyta</taxon>
        <taxon>Embryophyta</taxon>
        <taxon>Tracheophyta</taxon>
        <taxon>Spermatophyta</taxon>
        <taxon>Magnoliopsida</taxon>
        <taxon>Proteales</taxon>
        <taxon>Nelumbonaceae</taxon>
        <taxon>Nelumbo</taxon>
    </lineage>
</organism>
<evidence type="ECO:0000313" key="2">
    <source>
        <dbReference type="EMBL" id="DAD35792.1"/>
    </source>
</evidence>